<dbReference type="Proteomes" id="UP000199199">
    <property type="component" value="Unassembled WGS sequence"/>
</dbReference>
<protein>
    <submittedName>
        <fullName evidence="2">Uncharacterized protein</fullName>
    </submittedName>
</protein>
<proteinExistence type="predicted"/>
<evidence type="ECO:0000313" key="2">
    <source>
        <dbReference type="EMBL" id="SFS33094.1"/>
    </source>
</evidence>
<evidence type="ECO:0000313" key="3">
    <source>
        <dbReference type="Proteomes" id="UP000199199"/>
    </source>
</evidence>
<organism evidence="2 3">
    <name type="scientific">Halostagnicola kamekurae</name>
    <dbReference type="NCBI Taxonomy" id="619731"/>
    <lineage>
        <taxon>Archaea</taxon>
        <taxon>Methanobacteriati</taxon>
        <taxon>Methanobacteriota</taxon>
        <taxon>Stenosarchaea group</taxon>
        <taxon>Halobacteria</taxon>
        <taxon>Halobacteriales</taxon>
        <taxon>Natrialbaceae</taxon>
        <taxon>Halostagnicola</taxon>
    </lineage>
</organism>
<keyword evidence="1" id="KW-1133">Transmembrane helix</keyword>
<evidence type="ECO:0000256" key="1">
    <source>
        <dbReference type="SAM" id="Phobius"/>
    </source>
</evidence>
<gene>
    <name evidence="2" type="ORF">SAMN04488556_0210</name>
</gene>
<keyword evidence="3" id="KW-1185">Reference proteome</keyword>
<sequence length="77" mass="8628">MYLHITSLCCTDRMSSEQSSRDSLLGYAVLAVLLLAVIAHEVYEVPLNQLLQTGLLVALVVISYQILLVLKDIRRKL</sequence>
<reference evidence="3" key="1">
    <citation type="submission" date="2016-10" db="EMBL/GenBank/DDBJ databases">
        <authorList>
            <person name="Varghese N."/>
            <person name="Submissions S."/>
        </authorList>
    </citation>
    <scope>NUCLEOTIDE SEQUENCE [LARGE SCALE GENOMIC DNA]</scope>
    <source>
        <strain evidence="3">DSM 22427</strain>
    </source>
</reference>
<accession>A0A1I6NYS0</accession>
<name>A0A1I6NYS0_9EURY</name>
<dbReference type="AlphaFoldDB" id="A0A1I6NYS0"/>
<feature type="transmembrane region" description="Helical" evidence="1">
    <location>
        <begin position="49"/>
        <end position="70"/>
    </location>
</feature>
<keyword evidence="1" id="KW-0812">Transmembrane</keyword>
<keyword evidence="1" id="KW-0472">Membrane</keyword>
<feature type="transmembrane region" description="Helical" evidence="1">
    <location>
        <begin position="24"/>
        <end position="43"/>
    </location>
</feature>
<dbReference type="EMBL" id="FOZS01000001">
    <property type="protein sequence ID" value="SFS33094.1"/>
    <property type="molecule type" value="Genomic_DNA"/>
</dbReference>